<dbReference type="Proteomes" id="UP001189429">
    <property type="component" value="Unassembled WGS sequence"/>
</dbReference>
<reference evidence="2" key="1">
    <citation type="submission" date="2023-10" db="EMBL/GenBank/DDBJ databases">
        <authorList>
            <person name="Chen Y."/>
            <person name="Shah S."/>
            <person name="Dougan E. K."/>
            <person name="Thang M."/>
            <person name="Chan C."/>
        </authorList>
    </citation>
    <scope>NUCLEOTIDE SEQUENCE [LARGE SCALE GENOMIC DNA]</scope>
</reference>
<feature type="region of interest" description="Disordered" evidence="1">
    <location>
        <begin position="190"/>
        <end position="216"/>
    </location>
</feature>
<evidence type="ECO:0000313" key="3">
    <source>
        <dbReference type="Proteomes" id="UP001189429"/>
    </source>
</evidence>
<dbReference type="EMBL" id="CAUYUJ010017265">
    <property type="protein sequence ID" value="CAK0873288.1"/>
    <property type="molecule type" value="Genomic_DNA"/>
</dbReference>
<dbReference type="SUPFAM" id="SSF101898">
    <property type="entry name" value="NHL repeat"/>
    <property type="match status" value="1"/>
</dbReference>
<protein>
    <submittedName>
        <fullName evidence="2">Uncharacterized protein</fullName>
    </submittedName>
</protein>
<comment type="caution">
    <text evidence="2">The sequence shown here is derived from an EMBL/GenBank/DDBJ whole genome shotgun (WGS) entry which is preliminary data.</text>
</comment>
<accession>A0ABN9VLP3</accession>
<proteinExistence type="predicted"/>
<keyword evidence="3" id="KW-1185">Reference proteome</keyword>
<gene>
    <name evidence="2" type="ORF">PCOR1329_LOCUS58545</name>
</gene>
<evidence type="ECO:0000313" key="2">
    <source>
        <dbReference type="EMBL" id="CAK0873288.1"/>
    </source>
</evidence>
<organism evidence="2 3">
    <name type="scientific">Prorocentrum cordatum</name>
    <dbReference type="NCBI Taxonomy" id="2364126"/>
    <lineage>
        <taxon>Eukaryota</taxon>
        <taxon>Sar</taxon>
        <taxon>Alveolata</taxon>
        <taxon>Dinophyceae</taxon>
        <taxon>Prorocentrales</taxon>
        <taxon>Prorocentraceae</taxon>
        <taxon>Prorocentrum</taxon>
    </lineage>
</organism>
<name>A0ABN9VLP3_9DINO</name>
<sequence>MPQRSGPPPRPEGRRWTLVALLGACGGAPPAAGALLAGGPQALTPSGPPSRYIFVSSPSMGNVYYSQLPSFHDLTLPSAKRPAVEATVLIDGKASKCEGWGCPEDADEGLREPRALALHQQASGAGTLYVADSQAAAIFSYRIWMNDIGISVGPQRRVLTSLSYSVGAMALDSLGNLFFSEEAWGRRHPHARRLGGREGRQGGGGRVLRGGRLGEGPSRARRRQLLLGGCCGGLWPKGDTSSGIVARAPERRAQGSNASVEVLAANSDLYQEIAVNVCLARDNLFFTGESEYLFAVKISGGMIANVSRAFSAPKGCAYDGESTLYVADAGSNAVYSLPANMAALRPVRHTTKVVSVEGPDQIAIFHTVGDGLLDQTTGAIHAAGAAPWGPRAAAAAASLAAAAACCA</sequence>
<feature type="compositionally biased region" description="Gly residues" evidence="1">
    <location>
        <begin position="201"/>
        <end position="214"/>
    </location>
</feature>
<evidence type="ECO:0000256" key="1">
    <source>
        <dbReference type="SAM" id="MobiDB-lite"/>
    </source>
</evidence>